<proteinExistence type="predicted"/>
<evidence type="ECO:0000313" key="4">
    <source>
        <dbReference type="EMBL" id="KAJ5556926.1"/>
    </source>
</evidence>
<dbReference type="InterPro" id="IPR058841">
    <property type="entry name" value="HTH_76"/>
</dbReference>
<organism evidence="4 5">
    <name type="scientific">Penicillium frequentans</name>
    <dbReference type="NCBI Taxonomy" id="3151616"/>
    <lineage>
        <taxon>Eukaryota</taxon>
        <taxon>Fungi</taxon>
        <taxon>Dikarya</taxon>
        <taxon>Ascomycota</taxon>
        <taxon>Pezizomycotina</taxon>
        <taxon>Eurotiomycetes</taxon>
        <taxon>Eurotiomycetidae</taxon>
        <taxon>Eurotiales</taxon>
        <taxon>Aspergillaceae</taxon>
        <taxon>Penicillium</taxon>
    </lineage>
</organism>
<feature type="domain" description="PEX14-like helix-turn-helix" evidence="3">
    <location>
        <begin position="5"/>
        <end position="77"/>
    </location>
</feature>
<reference evidence="4 5" key="1">
    <citation type="journal article" date="2023" name="IMA Fungus">
        <title>Comparative genomic study of the Penicillium genus elucidates a diverse pangenome and 15 lateral gene transfer events.</title>
        <authorList>
            <person name="Petersen C."/>
            <person name="Sorensen T."/>
            <person name="Nielsen M.R."/>
            <person name="Sondergaard T.E."/>
            <person name="Sorensen J.L."/>
            <person name="Fitzpatrick D.A."/>
            <person name="Frisvad J.C."/>
            <person name="Nielsen K.L."/>
        </authorList>
    </citation>
    <scope>NUCLEOTIDE SEQUENCE [LARGE SCALE GENOMIC DNA]</scope>
    <source>
        <strain evidence="4 5">IBT 35679</strain>
    </source>
</reference>
<dbReference type="PANTHER" id="PTHR36855">
    <property type="entry name" value="CHROMOSOME 10, WHOLE GENOME SHOTGUN SEQUENCE"/>
    <property type="match status" value="1"/>
</dbReference>
<sequence length="171" mass="18901">MASSALFERLRAYSFQNDPEFANGLAIILGHPNTPATETEMSREDDLVLQAKCFFFSRKENVSPSIDFTAYKSWLIASSPCEPHESSGPANSSNAPDSERPADTEPTYPSSFAHIVELITTGQPIPGIEQIPDTVLTGHDISSEKPRRRKPWEKDELEQTQNESTTEVSSA</sequence>
<dbReference type="AlphaFoldDB" id="A0AAD6D6V2"/>
<feature type="region of interest" description="Disordered" evidence="1">
    <location>
        <begin position="123"/>
        <end position="171"/>
    </location>
</feature>
<dbReference type="Pfam" id="PF17733">
    <property type="entry name" value="KPWE_dom"/>
    <property type="match status" value="1"/>
</dbReference>
<protein>
    <submittedName>
        <fullName evidence="4">Uncharacterized protein</fullName>
    </submittedName>
</protein>
<evidence type="ECO:0000259" key="3">
    <source>
        <dbReference type="Pfam" id="PF25871"/>
    </source>
</evidence>
<accession>A0AAD6D6V2</accession>
<dbReference type="Pfam" id="PF25871">
    <property type="entry name" value="HTH_76"/>
    <property type="match status" value="1"/>
</dbReference>
<dbReference type="Proteomes" id="UP001220324">
    <property type="component" value="Unassembled WGS sequence"/>
</dbReference>
<gene>
    <name evidence="4" type="ORF">N7494_000841</name>
</gene>
<evidence type="ECO:0000259" key="2">
    <source>
        <dbReference type="Pfam" id="PF17733"/>
    </source>
</evidence>
<evidence type="ECO:0000256" key="1">
    <source>
        <dbReference type="SAM" id="MobiDB-lite"/>
    </source>
</evidence>
<keyword evidence="5" id="KW-1185">Reference proteome</keyword>
<dbReference type="EMBL" id="JAQIZZ010000001">
    <property type="protein sequence ID" value="KAJ5556926.1"/>
    <property type="molecule type" value="Genomic_DNA"/>
</dbReference>
<feature type="compositionally biased region" description="Polar residues" evidence="1">
    <location>
        <begin position="159"/>
        <end position="171"/>
    </location>
</feature>
<name>A0AAD6D6V2_9EURO</name>
<dbReference type="PANTHER" id="PTHR36855:SF1">
    <property type="entry name" value="PEROXISOME MEMBRANE ANCHOR PROTEIN PEX14P N-TERMINAL DOMAIN-CONTAINING PROTEIN"/>
    <property type="match status" value="1"/>
</dbReference>
<comment type="caution">
    <text evidence="4">The sequence shown here is derived from an EMBL/GenBank/DDBJ whole genome shotgun (WGS) entry which is preliminary data.</text>
</comment>
<evidence type="ECO:0000313" key="5">
    <source>
        <dbReference type="Proteomes" id="UP001220324"/>
    </source>
</evidence>
<feature type="region of interest" description="Disordered" evidence="1">
    <location>
        <begin position="79"/>
        <end position="109"/>
    </location>
</feature>
<feature type="domain" description="Peroxisomal membrane protein PEX14-like KPWE" evidence="2">
    <location>
        <begin position="107"/>
        <end position="154"/>
    </location>
</feature>
<dbReference type="InterPro" id="IPR040554">
    <property type="entry name" value="KPWE_PEX14_dom"/>
</dbReference>